<name>A0ABW5XS96_9SPHI</name>
<reference evidence="7" key="1">
    <citation type="journal article" date="2019" name="Int. J. Syst. Evol. Microbiol.">
        <title>The Global Catalogue of Microorganisms (GCM) 10K type strain sequencing project: providing services to taxonomists for standard genome sequencing and annotation.</title>
        <authorList>
            <consortium name="The Broad Institute Genomics Platform"/>
            <consortium name="The Broad Institute Genome Sequencing Center for Infectious Disease"/>
            <person name="Wu L."/>
            <person name="Ma J."/>
        </authorList>
    </citation>
    <scope>NUCLEOTIDE SEQUENCE [LARGE SCALE GENOMIC DNA]</scope>
    <source>
        <strain evidence="7">KCTC 52232</strain>
    </source>
</reference>
<dbReference type="InterPro" id="IPR006620">
    <property type="entry name" value="Pro_4_hyd_alph"/>
</dbReference>
<dbReference type="Pfam" id="PF13640">
    <property type="entry name" value="2OG-FeII_Oxy_3"/>
    <property type="match status" value="1"/>
</dbReference>
<evidence type="ECO:0000256" key="1">
    <source>
        <dbReference type="ARBA" id="ARBA00001961"/>
    </source>
</evidence>
<keyword evidence="3" id="KW-0223">Dioxygenase</keyword>
<sequence length="196" mass="22592">MEKAFNALIDSFINSKLGITQNFISAALSLQLKKNLVDCYANNLFTNAGTGNNAGLKHDRAVRGDMIYWLDRKNNNTCQNDFFDVMDKFVLFLNETCYTGLTGYEFHYTLYPEGGFYKRHLDQFKSNDSRKYSMIIYLNADWTIADGGELRIHHLTEIQNIAPEDGKSVFFKSSELEHEVLYTHKPRMSITGWLKS</sequence>
<dbReference type="InterPro" id="IPR044862">
    <property type="entry name" value="Pro_4_hyd_alph_FE2OG_OXY"/>
</dbReference>
<dbReference type="Gene3D" id="2.60.120.620">
    <property type="entry name" value="q2cbj1_9rhob like domain"/>
    <property type="match status" value="1"/>
</dbReference>
<gene>
    <name evidence="6" type="ORF">ACFSYC_16510</name>
</gene>
<dbReference type="RefSeq" id="WP_377129808.1">
    <property type="nucleotide sequence ID" value="NZ_JBHUON010000024.1"/>
</dbReference>
<dbReference type="PANTHER" id="PTHR12907">
    <property type="entry name" value="EGL NINE HOMOLOG-RELATED"/>
    <property type="match status" value="1"/>
</dbReference>
<accession>A0ABW5XS96</accession>
<feature type="domain" description="Prolyl 4-hydroxylase alpha subunit" evidence="5">
    <location>
        <begin position="15"/>
        <end position="195"/>
    </location>
</feature>
<organism evidence="6 7">
    <name type="scientific">Mucilaginibacter antarcticus</name>
    <dbReference type="NCBI Taxonomy" id="1855725"/>
    <lineage>
        <taxon>Bacteria</taxon>
        <taxon>Pseudomonadati</taxon>
        <taxon>Bacteroidota</taxon>
        <taxon>Sphingobacteriia</taxon>
        <taxon>Sphingobacteriales</taxon>
        <taxon>Sphingobacteriaceae</taxon>
        <taxon>Mucilaginibacter</taxon>
    </lineage>
</organism>
<keyword evidence="2" id="KW-0847">Vitamin C</keyword>
<dbReference type="SMART" id="SM00702">
    <property type="entry name" value="P4Hc"/>
    <property type="match status" value="1"/>
</dbReference>
<protein>
    <submittedName>
        <fullName evidence="6">2OG-Fe(II) oxygenase</fullName>
    </submittedName>
</protein>
<evidence type="ECO:0000313" key="7">
    <source>
        <dbReference type="Proteomes" id="UP001597601"/>
    </source>
</evidence>
<keyword evidence="4" id="KW-0560">Oxidoreductase</keyword>
<comment type="caution">
    <text evidence="6">The sequence shown here is derived from an EMBL/GenBank/DDBJ whole genome shotgun (WGS) entry which is preliminary data.</text>
</comment>
<dbReference type="Proteomes" id="UP001597601">
    <property type="component" value="Unassembled WGS sequence"/>
</dbReference>
<evidence type="ECO:0000259" key="5">
    <source>
        <dbReference type="SMART" id="SM00702"/>
    </source>
</evidence>
<proteinExistence type="predicted"/>
<evidence type="ECO:0000256" key="4">
    <source>
        <dbReference type="ARBA" id="ARBA00023002"/>
    </source>
</evidence>
<keyword evidence="7" id="KW-1185">Reference proteome</keyword>
<evidence type="ECO:0000256" key="2">
    <source>
        <dbReference type="ARBA" id="ARBA00022896"/>
    </source>
</evidence>
<dbReference type="EMBL" id="JBHUON010000024">
    <property type="protein sequence ID" value="MFD2866300.1"/>
    <property type="molecule type" value="Genomic_DNA"/>
</dbReference>
<comment type="cofactor">
    <cofactor evidence="1">
        <name>L-ascorbate</name>
        <dbReference type="ChEBI" id="CHEBI:38290"/>
    </cofactor>
</comment>
<evidence type="ECO:0000256" key="3">
    <source>
        <dbReference type="ARBA" id="ARBA00022964"/>
    </source>
</evidence>
<evidence type="ECO:0000313" key="6">
    <source>
        <dbReference type="EMBL" id="MFD2866300.1"/>
    </source>
</evidence>
<dbReference type="PANTHER" id="PTHR12907:SF26">
    <property type="entry name" value="HIF PROLYL HYDROXYLASE, ISOFORM C"/>
    <property type="match status" value="1"/>
</dbReference>
<dbReference type="InterPro" id="IPR051559">
    <property type="entry name" value="HIF_prolyl_hydroxylases"/>
</dbReference>